<evidence type="ECO:0000313" key="2">
    <source>
        <dbReference type="EMBL" id="MBB6098966.1"/>
    </source>
</evidence>
<reference evidence="2 3" key="1">
    <citation type="submission" date="2020-08" db="EMBL/GenBank/DDBJ databases">
        <title>Genomic Encyclopedia of Type Strains, Phase IV (KMG-IV): sequencing the most valuable type-strain genomes for metagenomic binning, comparative biology and taxonomic classification.</title>
        <authorList>
            <person name="Goeker M."/>
        </authorList>
    </citation>
    <scope>NUCLEOTIDE SEQUENCE [LARGE SCALE GENOMIC DNA]</scope>
    <source>
        <strain evidence="2 3">DSM 21458</strain>
    </source>
</reference>
<dbReference type="SUPFAM" id="SSF48452">
    <property type="entry name" value="TPR-like"/>
    <property type="match status" value="1"/>
</dbReference>
<sequence>MNYAAFLAVLMVLTFSFPVMVELASNQGVPRSTTVIAGGAVTTLVLAGWYIRSRVQRHREVLEWIAVAKQNISQDPDNEEAYFVRNDHLGDLLLRLGRRREAIDVFERYLTLGSRRGVDLTLLRERVARLRRQEDRE</sequence>
<dbReference type="Proteomes" id="UP000569951">
    <property type="component" value="Unassembled WGS sequence"/>
</dbReference>
<organism evidence="2 3">
    <name type="scientific">Deinobacterium chartae</name>
    <dbReference type="NCBI Taxonomy" id="521158"/>
    <lineage>
        <taxon>Bacteria</taxon>
        <taxon>Thermotogati</taxon>
        <taxon>Deinococcota</taxon>
        <taxon>Deinococci</taxon>
        <taxon>Deinococcales</taxon>
        <taxon>Deinococcaceae</taxon>
        <taxon>Deinobacterium</taxon>
    </lineage>
</organism>
<accession>A0A841I1L9</accession>
<keyword evidence="3" id="KW-1185">Reference proteome</keyword>
<comment type="caution">
    <text evidence="2">The sequence shown here is derived from an EMBL/GenBank/DDBJ whole genome shotgun (WGS) entry which is preliminary data.</text>
</comment>
<evidence type="ECO:0000313" key="3">
    <source>
        <dbReference type="Proteomes" id="UP000569951"/>
    </source>
</evidence>
<dbReference type="RefSeq" id="WP_183987711.1">
    <property type="nucleotide sequence ID" value="NZ_JACHHG010000008.1"/>
</dbReference>
<name>A0A841I1L9_9DEIO</name>
<dbReference type="AlphaFoldDB" id="A0A841I1L9"/>
<dbReference type="InterPro" id="IPR011990">
    <property type="entry name" value="TPR-like_helical_dom_sf"/>
</dbReference>
<gene>
    <name evidence="2" type="ORF">HNR42_002401</name>
</gene>
<dbReference type="EMBL" id="JACHHG010000008">
    <property type="protein sequence ID" value="MBB6098966.1"/>
    <property type="molecule type" value="Genomic_DNA"/>
</dbReference>
<evidence type="ECO:0000256" key="1">
    <source>
        <dbReference type="SAM" id="Phobius"/>
    </source>
</evidence>
<keyword evidence="1" id="KW-1133">Transmembrane helix</keyword>
<protein>
    <submittedName>
        <fullName evidence="2">Glutaminase</fullName>
    </submittedName>
</protein>
<proteinExistence type="predicted"/>
<dbReference type="Gene3D" id="1.25.40.10">
    <property type="entry name" value="Tetratricopeptide repeat domain"/>
    <property type="match status" value="1"/>
</dbReference>
<keyword evidence="1" id="KW-0812">Transmembrane</keyword>
<keyword evidence="1" id="KW-0472">Membrane</keyword>
<feature type="transmembrane region" description="Helical" evidence="1">
    <location>
        <begin position="33"/>
        <end position="51"/>
    </location>
</feature>